<reference evidence="1 2" key="1">
    <citation type="submission" date="2014-09" db="EMBL/GenBank/DDBJ databases">
        <authorList>
            <person name="Ellenberger Sabrina"/>
        </authorList>
    </citation>
    <scope>NUCLEOTIDE SEQUENCE [LARGE SCALE GENOMIC DNA]</scope>
    <source>
        <strain evidence="1 2">CBS 412.66</strain>
    </source>
</reference>
<keyword evidence="2" id="KW-1185">Reference proteome</keyword>
<evidence type="ECO:0000313" key="2">
    <source>
        <dbReference type="Proteomes" id="UP000054107"/>
    </source>
</evidence>
<dbReference type="AlphaFoldDB" id="A0A0B7MZL1"/>
<evidence type="ECO:0000313" key="1">
    <source>
        <dbReference type="EMBL" id="CEP11451.1"/>
    </source>
</evidence>
<accession>A0A0B7MZL1</accession>
<dbReference type="Gene3D" id="1.20.1280.50">
    <property type="match status" value="1"/>
</dbReference>
<dbReference type="InterPro" id="IPR032675">
    <property type="entry name" value="LRR_dom_sf"/>
</dbReference>
<dbReference type="Proteomes" id="UP000054107">
    <property type="component" value="Unassembled WGS sequence"/>
</dbReference>
<dbReference type="OrthoDB" id="2266854at2759"/>
<protein>
    <recommendedName>
        <fullName evidence="3">F-box domain-containing protein</fullName>
    </recommendedName>
</protein>
<sequence>MALHISELPLEVLDRIFGFLPRHLKKQCLVVCKAWYTINLPGLNRYLQLQGSEDVIVLYRKLFFEPKQINGSDIRCLSLTAEKASDRYIVRRDILVRILNACPKLQTLHLTHDSNQFLDYMYQTRQELNLQTLKTIYIPFNVVNRVIRDREFVAIYHYAQKITQLSLNVNSNTFRDVPGNMDLGFYLSHFTVLRSLSLQFDNEIVLHNVLSSCPQLETLRLFGSNFLSLNARLYMYPREEPKPLPIKSQLKTLVIDTCFVNQELLEYLTENIESFYQLTLSSSLSRDIQQLINTFNSYNPVKNLPVKCLRFESDFTYSEELIQNIASCFYLSLKRLELTECDYSKIMTEKNNLTLNFTGLDLEYLSINIQDIFESSTRGLNKTALEIIVNDVSSTPPVITLYFQRKSKWKPEHLFETKSTKVYLNKSARQRRLKSDHTCVLSIRADSIQYLRLYCRNQDKKQAFTQIINLQ</sequence>
<dbReference type="SUPFAM" id="SSF52047">
    <property type="entry name" value="RNI-like"/>
    <property type="match status" value="1"/>
</dbReference>
<evidence type="ECO:0008006" key="3">
    <source>
        <dbReference type="Google" id="ProtNLM"/>
    </source>
</evidence>
<dbReference type="InterPro" id="IPR036047">
    <property type="entry name" value="F-box-like_dom_sf"/>
</dbReference>
<dbReference type="SUPFAM" id="SSF81383">
    <property type="entry name" value="F-box domain"/>
    <property type="match status" value="1"/>
</dbReference>
<name>A0A0B7MZL1_9FUNG</name>
<organism evidence="1 2">
    <name type="scientific">Parasitella parasitica</name>
    <dbReference type="NCBI Taxonomy" id="35722"/>
    <lineage>
        <taxon>Eukaryota</taxon>
        <taxon>Fungi</taxon>
        <taxon>Fungi incertae sedis</taxon>
        <taxon>Mucoromycota</taxon>
        <taxon>Mucoromycotina</taxon>
        <taxon>Mucoromycetes</taxon>
        <taxon>Mucorales</taxon>
        <taxon>Mucorineae</taxon>
        <taxon>Mucoraceae</taxon>
        <taxon>Parasitella</taxon>
    </lineage>
</organism>
<proteinExistence type="predicted"/>
<dbReference type="EMBL" id="LN726131">
    <property type="protein sequence ID" value="CEP11451.1"/>
    <property type="molecule type" value="Genomic_DNA"/>
</dbReference>
<dbReference type="Gene3D" id="3.80.10.10">
    <property type="entry name" value="Ribonuclease Inhibitor"/>
    <property type="match status" value="1"/>
</dbReference>
<gene>
    <name evidence="1" type="primary">PARPA_05287.1 scaffold 16736</name>
</gene>